<evidence type="ECO:0000313" key="6">
    <source>
        <dbReference type="EMBL" id="MFD2639009.1"/>
    </source>
</evidence>
<gene>
    <name evidence="6" type="ORF">ACFSW4_09060</name>
</gene>
<dbReference type="InterPro" id="IPR006935">
    <property type="entry name" value="Helicase/UvrB_N"/>
</dbReference>
<keyword evidence="6" id="KW-0347">Helicase</keyword>
<keyword evidence="2" id="KW-0067">ATP-binding</keyword>
<dbReference type="InterPro" id="IPR027417">
    <property type="entry name" value="P-loop_NTPase"/>
</dbReference>
<dbReference type="PROSITE" id="PS51194">
    <property type="entry name" value="HELICASE_CTER"/>
    <property type="match status" value="1"/>
</dbReference>
<dbReference type="InterPro" id="IPR014001">
    <property type="entry name" value="Helicase_ATP-bd"/>
</dbReference>
<evidence type="ECO:0000256" key="1">
    <source>
        <dbReference type="ARBA" id="ARBA00022741"/>
    </source>
</evidence>
<dbReference type="GO" id="GO:0004386">
    <property type="term" value="F:helicase activity"/>
    <property type="evidence" value="ECO:0007669"/>
    <property type="project" value="UniProtKB-KW"/>
</dbReference>
<comment type="caution">
    <text evidence="6">The sequence shown here is derived from an EMBL/GenBank/DDBJ whole genome shotgun (WGS) entry which is preliminary data.</text>
</comment>
<feature type="domain" description="Helicase C-terminal" evidence="5">
    <location>
        <begin position="301"/>
        <end position="445"/>
    </location>
</feature>
<protein>
    <submittedName>
        <fullName evidence="6">DEAD/DEAH box helicase</fullName>
    </submittedName>
</protein>
<dbReference type="EMBL" id="JBHUMZ010000021">
    <property type="protein sequence ID" value="MFD2639009.1"/>
    <property type="molecule type" value="Genomic_DNA"/>
</dbReference>
<evidence type="ECO:0000313" key="7">
    <source>
        <dbReference type="Proteomes" id="UP001597452"/>
    </source>
</evidence>
<evidence type="ECO:0000256" key="3">
    <source>
        <dbReference type="ARBA" id="ARBA00023125"/>
    </source>
</evidence>
<dbReference type="SMART" id="SM00490">
    <property type="entry name" value="HELICc"/>
    <property type="match status" value="1"/>
</dbReference>
<keyword evidence="7" id="KW-1185">Reference proteome</keyword>
<dbReference type="PANTHER" id="PTHR30580:SF1">
    <property type="entry name" value="COMF OPERON PROTEIN 1"/>
    <property type="match status" value="1"/>
</dbReference>
<dbReference type="PANTHER" id="PTHR30580">
    <property type="entry name" value="PRIMOSOMAL PROTEIN N"/>
    <property type="match status" value="1"/>
</dbReference>
<dbReference type="InterPro" id="IPR001650">
    <property type="entry name" value="Helicase_C-like"/>
</dbReference>
<feature type="domain" description="Helicase ATP-binding" evidence="4">
    <location>
        <begin position="117"/>
        <end position="269"/>
    </location>
</feature>
<accession>A0ABW5QAG4</accession>
<keyword evidence="3" id="KW-0238">DNA-binding</keyword>
<evidence type="ECO:0000259" key="4">
    <source>
        <dbReference type="PROSITE" id="PS51192"/>
    </source>
</evidence>
<dbReference type="Proteomes" id="UP001597452">
    <property type="component" value="Unassembled WGS sequence"/>
</dbReference>
<dbReference type="Pfam" id="PF04851">
    <property type="entry name" value="ResIII"/>
    <property type="match status" value="1"/>
</dbReference>
<proteinExistence type="predicted"/>
<dbReference type="PROSITE" id="PS51192">
    <property type="entry name" value="HELICASE_ATP_BIND_1"/>
    <property type="match status" value="1"/>
</dbReference>
<name>A0ABW5QAG4_9BACI</name>
<dbReference type="RefSeq" id="WP_377328795.1">
    <property type="nucleotide sequence ID" value="NZ_JBHUMZ010000021.1"/>
</dbReference>
<dbReference type="SMART" id="SM00487">
    <property type="entry name" value="DEXDc"/>
    <property type="match status" value="1"/>
</dbReference>
<keyword evidence="6" id="KW-0378">Hydrolase</keyword>
<keyword evidence="1" id="KW-0547">Nucleotide-binding</keyword>
<reference evidence="7" key="1">
    <citation type="journal article" date="2019" name="Int. J. Syst. Evol. Microbiol.">
        <title>The Global Catalogue of Microorganisms (GCM) 10K type strain sequencing project: providing services to taxonomists for standard genome sequencing and annotation.</title>
        <authorList>
            <consortium name="The Broad Institute Genomics Platform"/>
            <consortium name="The Broad Institute Genome Sequencing Center for Infectious Disease"/>
            <person name="Wu L."/>
            <person name="Ma J."/>
        </authorList>
    </citation>
    <scope>NUCLEOTIDE SEQUENCE [LARGE SCALE GENOMIC DNA]</scope>
    <source>
        <strain evidence="7">TISTR 1571</strain>
    </source>
</reference>
<dbReference type="Gene3D" id="3.40.50.300">
    <property type="entry name" value="P-loop containing nucleotide triphosphate hydrolases"/>
    <property type="match status" value="2"/>
</dbReference>
<dbReference type="Pfam" id="PF00271">
    <property type="entry name" value="Helicase_C"/>
    <property type="match status" value="1"/>
</dbReference>
<evidence type="ECO:0000256" key="2">
    <source>
        <dbReference type="ARBA" id="ARBA00022840"/>
    </source>
</evidence>
<dbReference type="SUPFAM" id="SSF52540">
    <property type="entry name" value="P-loop containing nucleoside triphosphate hydrolases"/>
    <property type="match status" value="1"/>
</dbReference>
<evidence type="ECO:0000259" key="5">
    <source>
        <dbReference type="PROSITE" id="PS51194"/>
    </source>
</evidence>
<sequence>MNDHFASLFHGKRLLKQELHLDEPTFQYLINQNLLTEIPGIHQHQCQRCFNQGRKYFGKLPSGHIYCRKCINMGRVSECEPLYQWNGPAPVYEQVQNPCVWGGDLTPLQEHASNELVNQIKLNGSLLIHAVCGAGKTEMLYEGISYAASHSMKLCIATPRADVVRELAPRLRKDFPNVKSAALYGGSSEVDEQAQLVIATTHQLLRYDCAFDVMIVDEVDAFPYHKDPALPKAVKRAVKEKHTLIYLTATPRTNLKLKSKLNLIPTVSIPMRFHGHPLPVPSFQYNKKIEKQILEGTLPNQIEKWINDRGNRRYLLFTPTVEMAKQLSTLLNHTPYVYAEHPDREDLVKQFRYNKFQALITTTILERGVTFPSIDVAVIQADHDVFDEAALVQIAGRAGRSANDPNGNVTFFAEVKTNAMVRSKHYSLVMNHKAKKWKEQEHALPHLL</sequence>
<organism evidence="6 7">
    <name type="scientific">Piscibacillus salipiscarius</name>
    <dbReference type="NCBI Taxonomy" id="299480"/>
    <lineage>
        <taxon>Bacteria</taxon>
        <taxon>Bacillati</taxon>
        <taxon>Bacillota</taxon>
        <taxon>Bacilli</taxon>
        <taxon>Bacillales</taxon>
        <taxon>Bacillaceae</taxon>
        <taxon>Piscibacillus</taxon>
    </lineage>
</organism>